<comment type="caution">
    <text evidence="3">The sequence shown here is derived from an EMBL/GenBank/DDBJ whole genome shotgun (WGS) entry which is preliminary data.</text>
</comment>
<dbReference type="OrthoDB" id="5545695at2759"/>
<accession>A0A9P6UKG4</accession>
<keyword evidence="1" id="KW-0732">Signal</keyword>
<sequence length="226" mass="25029">MRIATTLFATLALVASTVIAAPDNKHGGKDNKNAPLVINKRVLRTSSVPFIPHTGTGLFTNWVGLNVDFKYIQPVFQKVNTTAALGNGTLISRGESHITVILPPEYDNILSKVNITMQELNALATKNNRLQRAHFDIECLGRVQAVTQPGNVFQQSVQLIVKNYKDILAYRTDVFKLFVKKGGNPALFAAENYQPHITLGFKNRDLFVEDGVFKGKNACIHKVQLK</sequence>
<organism evidence="3 4">
    <name type="scientific">Linnemannia gamsii</name>
    <dbReference type="NCBI Taxonomy" id="64522"/>
    <lineage>
        <taxon>Eukaryota</taxon>
        <taxon>Fungi</taxon>
        <taxon>Fungi incertae sedis</taxon>
        <taxon>Mucoromycota</taxon>
        <taxon>Mortierellomycotina</taxon>
        <taxon>Mortierellomycetes</taxon>
        <taxon>Mortierellales</taxon>
        <taxon>Mortierellaceae</taxon>
        <taxon>Linnemannia</taxon>
    </lineage>
</organism>
<proteinExistence type="predicted"/>
<dbReference type="InterPro" id="IPR054498">
    <property type="entry name" value="2H-SAK"/>
</dbReference>
<name>A0A9P6UKG4_9FUNG</name>
<gene>
    <name evidence="3" type="ORF">BGZ97_000241</name>
</gene>
<feature type="chain" id="PRO_5040414799" description="Swiss Army Knife 2H phosphoesterase domain-containing protein" evidence="1">
    <location>
        <begin position="21"/>
        <end position="226"/>
    </location>
</feature>
<dbReference type="Pfam" id="PF22547">
    <property type="entry name" value="2H-SAK"/>
    <property type="match status" value="1"/>
</dbReference>
<evidence type="ECO:0000256" key="1">
    <source>
        <dbReference type="SAM" id="SignalP"/>
    </source>
</evidence>
<evidence type="ECO:0000313" key="4">
    <source>
        <dbReference type="Proteomes" id="UP000823405"/>
    </source>
</evidence>
<dbReference type="AlphaFoldDB" id="A0A9P6UKG4"/>
<reference evidence="3" key="1">
    <citation type="journal article" date="2020" name="Fungal Divers.">
        <title>Resolving the Mortierellaceae phylogeny through synthesis of multi-gene phylogenetics and phylogenomics.</title>
        <authorList>
            <person name="Vandepol N."/>
            <person name="Liber J."/>
            <person name="Desiro A."/>
            <person name="Na H."/>
            <person name="Kennedy M."/>
            <person name="Barry K."/>
            <person name="Grigoriev I.V."/>
            <person name="Miller A.N."/>
            <person name="O'Donnell K."/>
            <person name="Stajich J.E."/>
            <person name="Bonito G."/>
        </authorList>
    </citation>
    <scope>NUCLEOTIDE SEQUENCE</scope>
    <source>
        <strain evidence="3">NVP60</strain>
    </source>
</reference>
<feature type="signal peptide" evidence="1">
    <location>
        <begin position="1"/>
        <end position="20"/>
    </location>
</feature>
<evidence type="ECO:0000313" key="3">
    <source>
        <dbReference type="EMBL" id="KAG0307899.1"/>
    </source>
</evidence>
<evidence type="ECO:0000259" key="2">
    <source>
        <dbReference type="Pfam" id="PF22547"/>
    </source>
</evidence>
<protein>
    <recommendedName>
        <fullName evidence="2">Swiss Army Knife 2H phosphoesterase domain-containing protein</fullName>
    </recommendedName>
</protein>
<feature type="domain" description="Swiss Army Knife 2H phosphoesterase" evidence="2">
    <location>
        <begin position="61"/>
        <end position="207"/>
    </location>
</feature>
<dbReference type="Proteomes" id="UP000823405">
    <property type="component" value="Unassembled WGS sequence"/>
</dbReference>
<keyword evidence="4" id="KW-1185">Reference proteome</keyword>
<dbReference type="EMBL" id="JAAAIN010001036">
    <property type="protein sequence ID" value="KAG0307899.1"/>
    <property type="molecule type" value="Genomic_DNA"/>
</dbReference>